<feature type="domain" description="AMP-dependent synthetase/ligase" evidence="7">
    <location>
        <begin position="9"/>
        <end position="403"/>
    </location>
</feature>
<protein>
    <submittedName>
        <fullName evidence="9">Amp-dependent synthetase/ligase</fullName>
    </submittedName>
</protein>
<dbReference type="Proteomes" id="UP000507962">
    <property type="component" value="Unassembled WGS sequence"/>
</dbReference>
<dbReference type="GO" id="GO:0016874">
    <property type="term" value="F:ligase activity"/>
    <property type="evidence" value="ECO:0007669"/>
    <property type="project" value="UniProtKB-KW"/>
</dbReference>
<dbReference type="SUPFAM" id="SSF56801">
    <property type="entry name" value="Acetyl-CoA synthetase-like"/>
    <property type="match status" value="1"/>
</dbReference>
<accession>A0A4V6ILQ7</accession>
<dbReference type="EMBL" id="CAADHO010000007">
    <property type="protein sequence ID" value="VFQ46098.1"/>
    <property type="molecule type" value="Genomic_DNA"/>
</dbReference>
<evidence type="ECO:0000313" key="10">
    <source>
        <dbReference type="Proteomes" id="UP000507962"/>
    </source>
</evidence>
<dbReference type="InterPro" id="IPR042099">
    <property type="entry name" value="ANL_N_sf"/>
</dbReference>
<dbReference type="Gene3D" id="3.40.50.12780">
    <property type="entry name" value="N-terminal domain of ligase-like"/>
    <property type="match status" value="1"/>
</dbReference>
<evidence type="ECO:0000259" key="7">
    <source>
        <dbReference type="Pfam" id="PF00501"/>
    </source>
</evidence>
<proteinExistence type="inferred from homology"/>
<organism evidence="9 10">
    <name type="scientific">Desulfoluna butyratoxydans</name>
    <dbReference type="NCBI Taxonomy" id="231438"/>
    <lineage>
        <taxon>Bacteria</taxon>
        <taxon>Pseudomonadati</taxon>
        <taxon>Thermodesulfobacteriota</taxon>
        <taxon>Desulfobacteria</taxon>
        <taxon>Desulfobacterales</taxon>
        <taxon>Desulfolunaceae</taxon>
        <taxon>Desulfoluna</taxon>
    </lineage>
</organism>
<evidence type="ECO:0000256" key="2">
    <source>
        <dbReference type="ARBA" id="ARBA00022598"/>
    </source>
</evidence>
<feature type="region of interest" description="Disordered" evidence="5">
    <location>
        <begin position="572"/>
        <end position="595"/>
    </location>
</feature>
<evidence type="ECO:0000313" key="9">
    <source>
        <dbReference type="EMBL" id="VFQ46098.1"/>
    </source>
</evidence>
<dbReference type="FunFam" id="3.40.50.12780:FF:000013">
    <property type="entry name" value="Long-chain-fatty-acid--AMP ligase FadD32"/>
    <property type="match status" value="1"/>
</dbReference>
<evidence type="ECO:0000256" key="6">
    <source>
        <dbReference type="SAM" id="Phobius"/>
    </source>
</evidence>
<dbReference type="AlphaFoldDB" id="A0A4V6ILQ7"/>
<evidence type="ECO:0000256" key="5">
    <source>
        <dbReference type="SAM" id="MobiDB-lite"/>
    </source>
</evidence>
<keyword evidence="2 9" id="KW-0436">Ligase</keyword>
<dbReference type="GO" id="GO:0071766">
    <property type="term" value="P:Actinobacterium-type cell wall biogenesis"/>
    <property type="evidence" value="ECO:0007669"/>
    <property type="project" value="UniProtKB-ARBA"/>
</dbReference>
<keyword evidence="6" id="KW-0472">Membrane</keyword>
<comment type="similarity">
    <text evidence="1">Belongs to the ATP-dependent AMP-binding enzyme family.</text>
</comment>
<dbReference type="Pfam" id="PF00501">
    <property type="entry name" value="AMP-binding"/>
    <property type="match status" value="1"/>
</dbReference>
<evidence type="ECO:0000256" key="1">
    <source>
        <dbReference type="ARBA" id="ARBA00006432"/>
    </source>
</evidence>
<sequence length="595" mass="65223">MSNLIRALQEKAVSMPEKKAFVSLGRDGSELASISFRELDAQARCVAFRLQSMGLSGRPMVMLMENRISLVVGFLGCIYAGVIPVPMPVPRHGRSWQRVRAVAGDSGADHLLADRHIVDRIARSKKESLFSPETYRWISVEDLASEGTGQWTHIAPDPHDLAFLQYTSGSTGTPKGVMISHGNLLENTLAFSRHFGLSRQSVSVSWLPLFHDMGLVAHVVQPVVLGCTSVLLDPLSFIMKPVSWLRAMSTHGGTFSGAPNFAYELCAREIPDRDVAGLDLSSWSTAYSGSEPVRRSTLELFYARFKSAGFRRTAFSPGYGLAEATLIVSVKPAGKTYVSRGHSKVRKAPGKGHLFLSGDMISCGSATGDHQIRIVDPDSGVDLNDGEIGEIWVSGSSVAKGYWKNPGLTAQFFVRGDNSARLWFRTGDLGLLEDGELYVAGRLKDVLIINGENYFAEDMEHTISMCHEGFRSGGCALFPVETGHGEHPVAACEIASEASPETRQDMVEAACRAVMETHEIPLYDLVFSLRGKLPRTTSGKIKRHRCRQQYMDRRLALPFGPSSHPSLIRNRMEESHDCPKSLSSERSLHDSLVGS</sequence>
<dbReference type="InterPro" id="IPR000873">
    <property type="entry name" value="AMP-dep_synth/lig_dom"/>
</dbReference>
<keyword evidence="3" id="KW-0276">Fatty acid metabolism</keyword>
<evidence type="ECO:0000256" key="4">
    <source>
        <dbReference type="ARBA" id="ARBA00023098"/>
    </source>
</evidence>
<keyword evidence="6" id="KW-1133">Transmembrane helix</keyword>
<dbReference type="Gene3D" id="3.30.300.30">
    <property type="match status" value="1"/>
</dbReference>
<dbReference type="CDD" id="cd05931">
    <property type="entry name" value="FAAL"/>
    <property type="match status" value="1"/>
</dbReference>
<dbReference type="InterPro" id="IPR040097">
    <property type="entry name" value="FAAL/FAAC"/>
</dbReference>
<dbReference type="RefSeq" id="WP_180143394.1">
    <property type="nucleotide sequence ID" value="NZ_CAADHO010000007.1"/>
</dbReference>
<dbReference type="GO" id="GO:0006633">
    <property type="term" value="P:fatty acid biosynthetic process"/>
    <property type="evidence" value="ECO:0007669"/>
    <property type="project" value="TreeGrafter"/>
</dbReference>
<name>A0A4V6ILQ7_9BACT</name>
<evidence type="ECO:0000256" key="3">
    <source>
        <dbReference type="ARBA" id="ARBA00022832"/>
    </source>
</evidence>
<keyword evidence="10" id="KW-1185">Reference proteome</keyword>
<feature type="transmembrane region" description="Helical" evidence="6">
    <location>
        <begin position="68"/>
        <end position="87"/>
    </location>
</feature>
<reference evidence="9 10" key="1">
    <citation type="submission" date="2019-03" db="EMBL/GenBank/DDBJ databases">
        <authorList>
            <person name="Nijsse B."/>
        </authorList>
    </citation>
    <scope>NUCLEOTIDE SEQUENCE [LARGE SCALE GENOMIC DNA]</scope>
    <source>
        <strain evidence="9">Desulfoluna butyratoxydans MSL71</strain>
    </source>
</reference>
<evidence type="ECO:0000259" key="8">
    <source>
        <dbReference type="Pfam" id="PF23024"/>
    </source>
</evidence>
<dbReference type="PANTHER" id="PTHR22754:SF32">
    <property type="entry name" value="DISCO-INTERACTING PROTEIN 2"/>
    <property type="match status" value="1"/>
</dbReference>
<dbReference type="InterPro" id="IPR020845">
    <property type="entry name" value="AMP-binding_CS"/>
</dbReference>
<dbReference type="PROSITE" id="PS00455">
    <property type="entry name" value="AMP_BINDING"/>
    <property type="match status" value="1"/>
</dbReference>
<dbReference type="InterPro" id="IPR025110">
    <property type="entry name" value="AMP-bd_C"/>
</dbReference>
<dbReference type="Pfam" id="PF23024">
    <property type="entry name" value="AMP-dom_DIP2-like"/>
    <property type="match status" value="1"/>
</dbReference>
<keyword evidence="6" id="KW-0812">Transmembrane</keyword>
<dbReference type="PANTHER" id="PTHR22754">
    <property type="entry name" value="DISCO-INTERACTING PROTEIN 2 DIP2 -RELATED"/>
    <property type="match status" value="1"/>
</dbReference>
<dbReference type="GO" id="GO:0070566">
    <property type="term" value="F:adenylyltransferase activity"/>
    <property type="evidence" value="ECO:0007669"/>
    <property type="project" value="TreeGrafter"/>
</dbReference>
<feature type="domain" description="AMP-binding enzyme C-terminal" evidence="8">
    <location>
        <begin position="445"/>
        <end position="556"/>
    </location>
</feature>
<dbReference type="InterPro" id="IPR045851">
    <property type="entry name" value="AMP-bd_C_sf"/>
</dbReference>
<dbReference type="GO" id="GO:0005886">
    <property type="term" value="C:plasma membrane"/>
    <property type="evidence" value="ECO:0007669"/>
    <property type="project" value="TreeGrafter"/>
</dbReference>
<gene>
    <name evidence="9" type="ORF">MSL71_37610</name>
</gene>
<keyword evidence="4" id="KW-0443">Lipid metabolism</keyword>